<dbReference type="SUPFAM" id="SSF53756">
    <property type="entry name" value="UDP-Glycosyltransferase/glycogen phosphorylase"/>
    <property type="match status" value="1"/>
</dbReference>
<evidence type="ECO:0000256" key="1">
    <source>
        <dbReference type="ARBA" id="ARBA00006330"/>
    </source>
</evidence>
<dbReference type="InterPro" id="IPR001830">
    <property type="entry name" value="Glyco_trans_20"/>
</dbReference>
<organism evidence="4 5">
    <name type="scientific">Bifidobacterium apousia</name>
    <dbReference type="NCBI Taxonomy" id="2750996"/>
    <lineage>
        <taxon>Bacteria</taxon>
        <taxon>Bacillati</taxon>
        <taxon>Actinomycetota</taxon>
        <taxon>Actinomycetes</taxon>
        <taxon>Bifidobacteriales</taxon>
        <taxon>Bifidobacteriaceae</taxon>
        <taxon>Bifidobacterium</taxon>
    </lineage>
</organism>
<dbReference type="EMBL" id="VMHK01000005">
    <property type="protein sequence ID" value="TSJ82845.1"/>
    <property type="molecule type" value="Genomic_DNA"/>
</dbReference>
<dbReference type="CDD" id="cd03788">
    <property type="entry name" value="GT20_TPS"/>
    <property type="match status" value="1"/>
</dbReference>
<keyword evidence="5" id="KW-1185">Reference proteome</keyword>
<dbReference type="Pfam" id="PF02358">
    <property type="entry name" value="Trehalose_PPase"/>
    <property type="match status" value="1"/>
</dbReference>
<dbReference type="Gene3D" id="3.30.70.1020">
    <property type="entry name" value="Trehalose-6-phosphate phosphatase related protein, domain 2"/>
    <property type="match status" value="1"/>
</dbReference>
<evidence type="ECO:0000313" key="5">
    <source>
        <dbReference type="Proteomes" id="UP000316508"/>
    </source>
</evidence>
<dbReference type="EC" id="3.1.3.12" evidence="4"/>
<dbReference type="InterPro" id="IPR036412">
    <property type="entry name" value="HAD-like_sf"/>
</dbReference>
<protein>
    <submittedName>
        <fullName evidence="4">Trehalose-phosphatase</fullName>
        <ecNumber evidence="4">3.1.3.12</ecNumber>
    </submittedName>
</protein>
<comment type="similarity">
    <text evidence="1">In the C-terminal section; belongs to the trehalose phosphatase family.</text>
</comment>
<dbReference type="InterPro" id="IPR023214">
    <property type="entry name" value="HAD_sf"/>
</dbReference>
<feature type="region of interest" description="Disordered" evidence="3">
    <location>
        <begin position="38"/>
        <end position="57"/>
    </location>
</feature>
<comment type="caution">
    <text evidence="4">The sequence shown here is derived from an EMBL/GenBank/DDBJ whole genome shotgun (WGS) entry which is preliminary data.</text>
</comment>
<evidence type="ECO:0000256" key="3">
    <source>
        <dbReference type="SAM" id="MobiDB-lite"/>
    </source>
</evidence>
<reference evidence="4 5" key="1">
    <citation type="submission" date="2019-07" db="EMBL/GenBank/DDBJ databases">
        <title>Bifidobacterium asteroides genomes.</title>
        <authorList>
            <person name="Zheng H."/>
        </authorList>
    </citation>
    <scope>NUCLEOTIDE SEQUENCE [LARGE SCALE GENOMIC DNA]</scope>
    <source>
        <strain evidence="4 5">W8102</strain>
    </source>
</reference>
<name>A0A556R1S4_9BIFI</name>
<dbReference type="GO" id="GO:0005829">
    <property type="term" value="C:cytosol"/>
    <property type="evidence" value="ECO:0007669"/>
    <property type="project" value="TreeGrafter"/>
</dbReference>
<accession>A0A556R1S4</accession>
<dbReference type="Gene3D" id="3.40.50.1000">
    <property type="entry name" value="HAD superfamily/HAD-like"/>
    <property type="match status" value="1"/>
</dbReference>
<comment type="similarity">
    <text evidence="2">Belongs to the glycosyltransferase 20 family.</text>
</comment>
<dbReference type="InterPro" id="IPR003337">
    <property type="entry name" value="Trehalose_PPase"/>
</dbReference>
<sequence length="884" mass="99579">MGGVRLPTLRKPRRRHNFQARVEVSDAPMGLWDRMGPTGPGAMGSRRGQSRRFRHGQEKKAGCMSRLIIVSNRLPMSLQAQEDGSYTLHQNVGGLATAIGPYHRSHKDSLWIGWSGIDPQKYSEKELAGIRQAYRESRCIPIFLSKEELNGYYAGFSNNTLWPLFHDFSHEAVFRQEDWEMYRKVNMRFAQVVEPLIRKGDTIWIQDYHLMLLPKMLRERYPDASIGWFLHVPFPSAEIFRSLPWSREILEGVLGANLIGFHTVDFSASFLASLHRLLPELPVNQDGVVEMPDGHRAAIDAFPIGIDYNLYRRTAHSSLARAMRRGIDEVCGKSPRHRYRTSVTAEGVAANEATASDANWWSHYMKEDIPESTLAKQAASSVGSRSNKVIVSVDRLDYTKGLPERLQAFGRMLDKYPEWVGHVTYYLLATPSREVVESYQRLKAQVDQLVGEINGRYSLLAWTPIHYITRSLSIKPVCGIYTAGDVALVTPLRDGMNLVAKEYLACHDGRDGTLVLSDMCGAADELTDAFIVNPYDIDMVCEALHNALEITPEESKRRNIRMQARLKVRTAANWCTSFLDSLRQVSAPGMTDRRLRMDHHNAIVRQWDGAHRRLVLCDYDGTLTPLVRRPERAKPTQALRRLLTQVGSNPDVDFLLVSGRSHQIMQDWFGDLSVGLIAEHGAWNRNLPGSNSDEWQRAQGLPDSDTWQKVIRPIMDESATRVPNSFVESKSDAVAWHYRMSDAQVAEQERQDLLHRLRGVVVGLGLMIMENSKVVEVTPVATSKGQAILPFVNSGDYDFMMALGDDETDETMFAVMPDKGWTIKVGPGQTKARLRVNDPTAVTLLLADLGAGVARDSNEPVASHDFRDDHTVVDEAHAQLTDDK</sequence>
<dbReference type="NCBIfam" id="TIGR00685">
    <property type="entry name" value="T6PP"/>
    <property type="match status" value="1"/>
</dbReference>
<proteinExistence type="inferred from homology"/>
<dbReference type="GO" id="GO:0005992">
    <property type="term" value="P:trehalose biosynthetic process"/>
    <property type="evidence" value="ECO:0007669"/>
    <property type="project" value="InterPro"/>
</dbReference>
<dbReference type="InterPro" id="IPR006379">
    <property type="entry name" value="HAD-SF_hydro_IIB"/>
</dbReference>
<dbReference type="CDD" id="cd01627">
    <property type="entry name" value="HAD_TPP"/>
    <property type="match status" value="1"/>
</dbReference>
<evidence type="ECO:0000256" key="2">
    <source>
        <dbReference type="ARBA" id="ARBA00008799"/>
    </source>
</evidence>
<gene>
    <name evidence="4" type="primary">otsB</name>
    <name evidence="4" type="ORF">FPK30_06975</name>
</gene>
<dbReference type="PANTHER" id="PTHR10788">
    <property type="entry name" value="TREHALOSE-6-PHOSPHATE SYNTHASE"/>
    <property type="match status" value="1"/>
</dbReference>
<keyword evidence="4" id="KW-0378">Hydrolase</keyword>
<dbReference type="Gene3D" id="3.40.50.2000">
    <property type="entry name" value="Glycogen Phosphorylase B"/>
    <property type="match status" value="2"/>
</dbReference>
<dbReference type="Pfam" id="PF00982">
    <property type="entry name" value="Glyco_transf_20"/>
    <property type="match status" value="2"/>
</dbReference>
<dbReference type="GO" id="GO:0003825">
    <property type="term" value="F:alpha,alpha-trehalose-phosphate synthase (UDP-forming) activity"/>
    <property type="evidence" value="ECO:0007669"/>
    <property type="project" value="TreeGrafter"/>
</dbReference>
<dbReference type="NCBIfam" id="TIGR01484">
    <property type="entry name" value="HAD-SF-IIB"/>
    <property type="match status" value="1"/>
</dbReference>
<dbReference type="SUPFAM" id="SSF56784">
    <property type="entry name" value="HAD-like"/>
    <property type="match status" value="1"/>
</dbReference>
<dbReference type="PANTHER" id="PTHR10788:SF106">
    <property type="entry name" value="BCDNA.GH08860"/>
    <property type="match status" value="1"/>
</dbReference>
<dbReference type="AlphaFoldDB" id="A0A556R1S4"/>
<evidence type="ECO:0000313" key="4">
    <source>
        <dbReference type="EMBL" id="TSJ82845.1"/>
    </source>
</evidence>
<dbReference type="GO" id="GO:0004805">
    <property type="term" value="F:trehalose-phosphatase activity"/>
    <property type="evidence" value="ECO:0007669"/>
    <property type="project" value="UniProtKB-EC"/>
</dbReference>
<dbReference type="Proteomes" id="UP000316508">
    <property type="component" value="Unassembled WGS sequence"/>
</dbReference>